<protein>
    <submittedName>
        <fullName evidence="3">Serpin B</fullName>
    </submittedName>
</protein>
<sequence length="471" mass="53440">MASVSANISFNVCLSDFSFSIYNDLHKPDNICLSPFSVAASLMLLMMGTSGLSRNQLKSVLFKNGLPTGNIDHHYKVLHDDLLRKASHTPGMQLSIANQFFVAKWQVQRLKYKFRRSARRNYGCQVALMDFGDEPYTRNKINRWIERRTGRKIKEFIPDGMLDQLTFMILTNVVYFKGQWKSQFDPKKTTQRDFWMNENKKVMTNMMWQKSTFRAGVDMDLNCKAVELPYKGDNISMVIILPNDKEGLPELEKKLTPLTFHNLVKRLKSRPTELVLPKFKIKAKIDLKAILKGLGVTEIFESLKADFSHMVRSRDQKGDLYVSDAFHESVIEVNEEGSVAAAVTSIFMLFRSARPSTFNFIADHPFLFVIRDISSGTILFLGRYSNPEITTMNKINKVSTTLSEGKLVSANRNNTTESVEGSDIKTSLENNGQILSKNEEVECCCGECSVSDINNSGPTINEEKIESPVDQ</sequence>
<organism evidence="3 4">
    <name type="scientific">Mytilus galloprovincialis</name>
    <name type="common">Mediterranean mussel</name>
    <dbReference type="NCBI Taxonomy" id="29158"/>
    <lineage>
        <taxon>Eukaryota</taxon>
        <taxon>Metazoa</taxon>
        <taxon>Spiralia</taxon>
        <taxon>Lophotrochozoa</taxon>
        <taxon>Mollusca</taxon>
        <taxon>Bivalvia</taxon>
        <taxon>Autobranchia</taxon>
        <taxon>Pteriomorphia</taxon>
        <taxon>Mytilida</taxon>
        <taxon>Mytiloidea</taxon>
        <taxon>Mytilidae</taxon>
        <taxon>Mytilinae</taxon>
        <taxon>Mytilus</taxon>
    </lineage>
</organism>
<evidence type="ECO:0000313" key="4">
    <source>
        <dbReference type="Proteomes" id="UP000596742"/>
    </source>
</evidence>
<dbReference type="SMART" id="SM00093">
    <property type="entry name" value="SERPIN"/>
    <property type="match status" value="1"/>
</dbReference>
<keyword evidence="4" id="KW-1185">Reference proteome</keyword>
<name>A0A8B6G9V7_MYTGA</name>
<dbReference type="Pfam" id="PF00079">
    <property type="entry name" value="Serpin"/>
    <property type="match status" value="1"/>
</dbReference>
<dbReference type="SUPFAM" id="SSF56574">
    <property type="entry name" value="Serpins"/>
    <property type="match status" value="1"/>
</dbReference>
<dbReference type="AlphaFoldDB" id="A0A8B6G9V7"/>
<evidence type="ECO:0000259" key="2">
    <source>
        <dbReference type="SMART" id="SM00093"/>
    </source>
</evidence>
<dbReference type="PANTHER" id="PTHR11461">
    <property type="entry name" value="SERINE PROTEASE INHIBITOR, SERPIN"/>
    <property type="match status" value="1"/>
</dbReference>
<comment type="caution">
    <text evidence="3">The sequence shown here is derived from an EMBL/GenBank/DDBJ whole genome shotgun (WGS) entry which is preliminary data.</text>
</comment>
<dbReference type="InterPro" id="IPR000215">
    <property type="entry name" value="Serpin_fam"/>
</dbReference>
<dbReference type="Gene3D" id="2.30.39.10">
    <property type="entry name" value="Alpha-1-antitrypsin, domain 1"/>
    <property type="match status" value="1"/>
</dbReference>
<dbReference type="OrthoDB" id="671595at2759"/>
<dbReference type="InterPro" id="IPR036186">
    <property type="entry name" value="Serpin_sf"/>
</dbReference>
<dbReference type="EMBL" id="UYJE01008076">
    <property type="protein sequence ID" value="VDI60869.1"/>
    <property type="molecule type" value="Genomic_DNA"/>
</dbReference>
<gene>
    <name evidence="3" type="ORF">MGAL_10B074140</name>
</gene>
<dbReference type="InterPro" id="IPR023795">
    <property type="entry name" value="Serpin_CS"/>
</dbReference>
<dbReference type="PROSITE" id="PS00284">
    <property type="entry name" value="SERPIN"/>
    <property type="match status" value="1"/>
</dbReference>
<dbReference type="InterPro" id="IPR042185">
    <property type="entry name" value="Serpin_sf_2"/>
</dbReference>
<dbReference type="InterPro" id="IPR042178">
    <property type="entry name" value="Serpin_sf_1"/>
</dbReference>
<dbReference type="InterPro" id="IPR023796">
    <property type="entry name" value="Serpin_dom"/>
</dbReference>
<reference evidence="3" key="1">
    <citation type="submission" date="2018-11" db="EMBL/GenBank/DDBJ databases">
        <authorList>
            <person name="Alioto T."/>
            <person name="Alioto T."/>
        </authorList>
    </citation>
    <scope>NUCLEOTIDE SEQUENCE</scope>
</reference>
<dbReference type="Proteomes" id="UP000596742">
    <property type="component" value="Unassembled WGS sequence"/>
</dbReference>
<dbReference type="PANTHER" id="PTHR11461:SF372">
    <property type="entry name" value="ACCESSORY GLAND PROTEIN ACP76A-RELATED"/>
    <property type="match status" value="1"/>
</dbReference>
<proteinExistence type="inferred from homology"/>
<dbReference type="GO" id="GO:0004867">
    <property type="term" value="F:serine-type endopeptidase inhibitor activity"/>
    <property type="evidence" value="ECO:0007669"/>
    <property type="project" value="InterPro"/>
</dbReference>
<feature type="domain" description="Serpin" evidence="2">
    <location>
        <begin position="19"/>
        <end position="387"/>
    </location>
</feature>
<dbReference type="CDD" id="cd00172">
    <property type="entry name" value="serpin"/>
    <property type="match status" value="1"/>
</dbReference>
<dbReference type="Gene3D" id="3.30.497.10">
    <property type="entry name" value="Antithrombin, subunit I, domain 2"/>
    <property type="match status" value="1"/>
</dbReference>
<dbReference type="GO" id="GO:0005615">
    <property type="term" value="C:extracellular space"/>
    <property type="evidence" value="ECO:0007669"/>
    <property type="project" value="InterPro"/>
</dbReference>
<accession>A0A8B6G9V7</accession>
<evidence type="ECO:0000313" key="3">
    <source>
        <dbReference type="EMBL" id="VDI60869.1"/>
    </source>
</evidence>
<comment type="similarity">
    <text evidence="1">Belongs to the serpin family.</text>
</comment>
<evidence type="ECO:0000256" key="1">
    <source>
        <dbReference type="RuleBase" id="RU000411"/>
    </source>
</evidence>